<protein>
    <submittedName>
        <fullName evidence="2">Uncharacterized conserved protein</fullName>
    </submittedName>
</protein>
<dbReference type="InterPro" id="IPR032875">
    <property type="entry name" value="Succ_CoA_lig_flav_dom"/>
</dbReference>
<dbReference type="SMART" id="SM00881">
    <property type="entry name" value="CoA_binding"/>
    <property type="match status" value="1"/>
</dbReference>
<dbReference type="Pfam" id="PF13607">
    <property type="entry name" value="Succ_CoA_lig"/>
    <property type="match status" value="1"/>
</dbReference>
<sequence>MIAKQLIHPQSIAIVGASDDYSKPGGRVLKNLIESHFPGRLVPVNPKSEEIQGLKTVSSITDLPPIDLGILAIPARFCPDTVRELVVEKGAKGIIIFSAGFSELGIEGKTMEREIAEIANAHGATIIGPNCIGMMNTFHSSVFTEPVPILNSHGCELVSGSGATCVFIMESALCRGLSFSSVYSVGNAAQTGIEDVLAYLDEAYISGQSSSTLLLYIESISKPAMFLEHARSLVEKGCHIAAIKAGSSEAGSRAAASHTGAMLSSDMAVEALLNKAGVIRCYGREELCSVGAVLQHKPLRGNRLAIITNAGGPGVMLTDALSKIGMSVPSLSDTGAERLLSDLFDGSSVANPIDILATGTPQQLEICIDYCDKEAQEVDGIIIIFGSPGLRSLTDVYELLLKKQKSCRKPLYVVMPSVLNTKSDMEEYVRRGGLFFQDEVGLAQALSKVYHSHAPNKTQLASLPQLDEIRALVNRNASGLLPTSEALHLLDLSGINRPQEAIVTSAKAAVEKAKSIGYPLAIKVVGPAHKSELGGVALGIADPVTVETTYERMMRIEGAEGVQVSEMIDGVEVMIGVKKEGAYGHLITCGLGGIFVEVMNDIQVALSPLSFEEALGMVGRLKSYPIIKGIRGKQGIDEDLIARTLCQVSALVAAAPEIEEMDINPLIGRGERLVAVDVVVKLQK</sequence>
<dbReference type="InterPro" id="IPR013815">
    <property type="entry name" value="ATP_grasp_subdomain_1"/>
</dbReference>
<dbReference type="KEGG" id="pcre:NCTC12858_01364"/>
<name>A0A2X4PNQ8_9PORP</name>
<evidence type="ECO:0000259" key="1">
    <source>
        <dbReference type="SMART" id="SM00881"/>
    </source>
</evidence>
<dbReference type="PANTHER" id="PTHR42793:SF1">
    <property type="entry name" value="PEPTIDYL-LYSINE N-ACETYLTRANSFERASE PATZ"/>
    <property type="match status" value="1"/>
</dbReference>
<proteinExistence type="predicted"/>
<evidence type="ECO:0000313" key="3">
    <source>
        <dbReference type="Proteomes" id="UP000249300"/>
    </source>
</evidence>
<keyword evidence="3" id="KW-1185">Reference proteome</keyword>
<dbReference type="Proteomes" id="UP000249300">
    <property type="component" value="Chromosome 1"/>
</dbReference>
<reference evidence="2 3" key="1">
    <citation type="submission" date="2018-06" db="EMBL/GenBank/DDBJ databases">
        <authorList>
            <consortium name="Pathogen Informatics"/>
            <person name="Doyle S."/>
        </authorList>
    </citation>
    <scope>NUCLEOTIDE SEQUENCE [LARGE SCALE GENOMIC DNA]</scope>
    <source>
        <strain evidence="2 3">NCTC12858</strain>
    </source>
</reference>
<dbReference type="GO" id="GO:0005524">
    <property type="term" value="F:ATP binding"/>
    <property type="evidence" value="ECO:0007669"/>
    <property type="project" value="InterPro"/>
</dbReference>
<evidence type="ECO:0000313" key="2">
    <source>
        <dbReference type="EMBL" id="SQH73503.1"/>
    </source>
</evidence>
<dbReference type="InterPro" id="IPR016102">
    <property type="entry name" value="Succinyl-CoA_synth-like"/>
</dbReference>
<dbReference type="Gene3D" id="3.30.470.20">
    <property type="entry name" value="ATP-grasp fold, B domain"/>
    <property type="match status" value="1"/>
</dbReference>
<dbReference type="Pfam" id="PF13380">
    <property type="entry name" value="CoA_binding_2"/>
    <property type="match status" value="1"/>
</dbReference>
<dbReference type="SUPFAM" id="SSF56059">
    <property type="entry name" value="Glutathione synthetase ATP-binding domain-like"/>
    <property type="match status" value="1"/>
</dbReference>
<dbReference type="AlphaFoldDB" id="A0A2X4PNQ8"/>
<dbReference type="EMBL" id="LS483447">
    <property type="protein sequence ID" value="SQH73503.1"/>
    <property type="molecule type" value="Genomic_DNA"/>
</dbReference>
<dbReference type="PANTHER" id="PTHR42793">
    <property type="entry name" value="COA BINDING DOMAIN CONTAINING PROTEIN"/>
    <property type="match status" value="1"/>
</dbReference>
<dbReference type="SUPFAM" id="SSF52210">
    <property type="entry name" value="Succinyl-CoA synthetase domains"/>
    <property type="match status" value="2"/>
</dbReference>
<dbReference type="Gene3D" id="3.40.50.720">
    <property type="entry name" value="NAD(P)-binding Rossmann-like Domain"/>
    <property type="match status" value="1"/>
</dbReference>
<accession>A0A2X4PNQ8</accession>
<dbReference type="InterPro" id="IPR003781">
    <property type="entry name" value="CoA-bd"/>
</dbReference>
<dbReference type="Gene3D" id="3.30.1490.20">
    <property type="entry name" value="ATP-grasp fold, A domain"/>
    <property type="match status" value="1"/>
</dbReference>
<dbReference type="RefSeq" id="WP_023939484.1">
    <property type="nucleotide sequence ID" value="NZ_LS483447.1"/>
</dbReference>
<feature type="domain" description="CoA-binding" evidence="1">
    <location>
        <begin position="6"/>
        <end position="101"/>
    </location>
</feature>
<dbReference type="Pfam" id="PF13549">
    <property type="entry name" value="ATP-grasp_5"/>
    <property type="match status" value="1"/>
</dbReference>
<dbReference type="SUPFAM" id="SSF51735">
    <property type="entry name" value="NAD(P)-binding Rossmann-fold domains"/>
    <property type="match status" value="1"/>
</dbReference>
<dbReference type="InterPro" id="IPR036291">
    <property type="entry name" value="NAD(P)-bd_dom_sf"/>
</dbReference>
<dbReference type="Gene3D" id="3.40.50.261">
    <property type="entry name" value="Succinyl-CoA synthetase domains"/>
    <property type="match status" value="2"/>
</dbReference>
<organism evidence="2 3">
    <name type="scientific">Porphyromonas crevioricanis</name>
    <dbReference type="NCBI Taxonomy" id="393921"/>
    <lineage>
        <taxon>Bacteria</taxon>
        <taxon>Pseudomonadati</taxon>
        <taxon>Bacteroidota</taxon>
        <taxon>Bacteroidia</taxon>
        <taxon>Bacteroidales</taxon>
        <taxon>Porphyromonadaceae</taxon>
        <taxon>Porphyromonas</taxon>
    </lineage>
</organism>
<gene>
    <name evidence="2" type="ORF">NCTC12858_01364</name>
</gene>